<dbReference type="EMBL" id="JAVYJV010000003">
    <property type="protein sequence ID" value="KAK4374573.1"/>
    <property type="molecule type" value="Genomic_DNA"/>
</dbReference>
<evidence type="ECO:0000313" key="3">
    <source>
        <dbReference type="Proteomes" id="UP001291623"/>
    </source>
</evidence>
<name>A0AAE1VLB9_9SOLA</name>
<dbReference type="Proteomes" id="UP001291623">
    <property type="component" value="Unassembled WGS sequence"/>
</dbReference>
<proteinExistence type="predicted"/>
<feature type="chain" id="PRO_5042284374" evidence="1">
    <location>
        <begin position="16"/>
        <end position="220"/>
    </location>
</feature>
<evidence type="ECO:0000313" key="2">
    <source>
        <dbReference type="EMBL" id="KAK4374573.1"/>
    </source>
</evidence>
<reference evidence="2" key="1">
    <citation type="submission" date="2023-12" db="EMBL/GenBank/DDBJ databases">
        <title>Genome assembly of Anisodus tanguticus.</title>
        <authorList>
            <person name="Wang Y.-J."/>
        </authorList>
    </citation>
    <scope>NUCLEOTIDE SEQUENCE</scope>
    <source>
        <strain evidence="2">KB-2021</strain>
        <tissue evidence="2">Leaf</tissue>
    </source>
</reference>
<protein>
    <submittedName>
        <fullName evidence="2">Uncharacterized protein</fullName>
    </submittedName>
</protein>
<dbReference type="PANTHER" id="PTHR48449">
    <property type="entry name" value="DUF1985 DOMAIN-CONTAINING PROTEIN"/>
    <property type="match status" value="1"/>
</dbReference>
<dbReference type="AlphaFoldDB" id="A0AAE1VLB9"/>
<keyword evidence="1" id="KW-0732">Signal</keyword>
<feature type="signal peptide" evidence="1">
    <location>
        <begin position="1"/>
        <end position="15"/>
    </location>
</feature>
<organism evidence="2 3">
    <name type="scientific">Anisodus tanguticus</name>
    <dbReference type="NCBI Taxonomy" id="243964"/>
    <lineage>
        <taxon>Eukaryota</taxon>
        <taxon>Viridiplantae</taxon>
        <taxon>Streptophyta</taxon>
        <taxon>Embryophyta</taxon>
        <taxon>Tracheophyta</taxon>
        <taxon>Spermatophyta</taxon>
        <taxon>Magnoliopsida</taxon>
        <taxon>eudicotyledons</taxon>
        <taxon>Gunneridae</taxon>
        <taxon>Pentapetalae</taxon>
        <taxon>asterids</taxon>
        <taxon>lamiids</taxon>
        <taxon>Solanales</taxon>
        <taxon>Solanaceae</taxon>
        <taxon>Solanoideae</taxon>
        <taxon>Hyoscyameae</taxon>
        <taxon>Anisodus</taxon>
    </lineage>
</organism>
<dbReference type="PANTHER" id="PTHR48449:SF1">
    <property type="entry name" value="DUF1985 DOMAIN-CONTAINING PROTEIN"/>
    <property type="match status" value="1"/>
</dbReference>
<gene>
    <name evidence="2" type="ORF">RND71_005250</name>
</gene>
<sequence length="220" mass="23836">MFWVFLGMPLILVQGRLLHNLLIREVRFLDDDALHFVVSGAKLRFGLGEFARIIGLKYEKDDAFAYFGGLHMDCADLDVDENQGICGGDENVKDVKSNNGVGGSDSSKEVIGGSVVSESAIDVITQKYYIDKMVKMRRGDVESADADNESVDDGVAKGNEVPAKVEDTMKDCGVGPSGVSGGDCDSEEKVLDLVIPQDTNVVEINDDQTTLVAPCRGRQR</sequence>
<accession>A0AAE1VLB9</accession>
<keyword evidence="3" id="KW-1185">Reference proteome</keyword>
<evidence type="ECO:0000256" key="1">
    <source>
        <dbReference type="SAM" id="SignalP"/>
    </source>
</evidence>
<comment type="caution">
    <text evidence="2">The sequence shown here is derived from an EMBL/GenBank/DDBJ whole genome shotgun (WGS) entry which is preliminary data.</text>
</comment>